<comment type="subcellular location">
    <subcellularLocation>
        <location evidence="1">Cell membrane</location>
        <topology evidence="1">Multi-pass membrane protein</topology>
    </subcellularLocation>
</comment>
<dbReference type="GO" id="GO:0055085">
    <property type="term" value="P:transmembrane transport"/>
    <property type="evidence" value="ECO:0007669"/>
    <property type="project" value="InterPro"/>
</dbReference>
<sequence length="296" mass="33219">MEWRAGNRSVGEKLFDVLNYALLTIITLCTLYPLIYVLFASLSDPTRYMQHSGILWKPLDMTFNAYRLVFDNPMIIQGYMNTFLIVSGGLVLNITLTAFGAYALSRKGLRYRKQLMLFIVFTMFFSGGLIPLYFTVKGLELANTLWSLIIPQAISAFNLIIMRTAFEAVPDSLEESAKIDGANEFVILFRIMMPLCMPVIAVMLLYYGVSHWNSWFQAMIYLQDRSLYPLQLVLRELLLLNDASSMASGASGGEVAVIGETLKHATIIVATVPILLVYPFLQKYFVKGALIGAIKG</sequence>
<dbReference type="PANTHER" id="PTHR43744:SF9">
    <property type="entry name" value="POLYGALACTURONAN_RHAMNOGALACTURONAN TRANSPORT SYSTEM PERMEASE PROTEIN YTCP"/>
    <property type="match status" value="1"/>
</dbReference>
<feature type="transmembrane region" description="Helical" evidence="7">
    <location>
        <begin position="83"/>
        <end position="103"/>
    </location>
</feature>
<evidence type="ECO:0000259" key="8">
    <source>
        <dbReference type="PROSITE" id="PS50928"/>
    </source>
</evidence>
<evidence type="ECO:0000256" key="5">
    <source>
        <dbReference type="ARBA" id="ARBA00022989"/>
    </source>
</evidence>
<dbReference type="RefSeq" id="WP_119848511.1">
    <property type="nucleotide sequence ID" value="NZ_CP032412.1"/>
</dbReference>
<feature type="domain" description="ABC transmembrane type-1" evidence="8">
    <location>
        <begin position="79"/>
        <end position="279"/>
    </location>
</feature>
<dbReference type="PROSITE" id="PS50928">
    <property type="entry name" value="ABC_TM1"/>
    <property type="match status" value="1"/>
</dbReference>
<dbReference type="Proteomes" id="UP000266552">
    <property type="component" value="Chromosome"/>
</dbReference>
<proteinExistence type="predicted"/>
<dbReference type="AlphaFoldDB" id="A0A385TPL2"/>
<gene>
    <name evidence="9" type="ORF">D5F53_15670</name>
</gene>
<accession>A0A385TPL2</accession>
<evidence type="ECO:0000256" key="6">
    <source>
        <dbReference type="ARBA" id="ARBA00023136"/>
    </source>
</evidence>
<evidence type="ECO:0000313" key="9">
    <source>
        <dbReference type="EMBL" id="AYB44624.1"/>
    </source>
</evidence>
<dbReference type="Gene3D" id="1.10.3720.10">
    <property type="entry name" value="MetI-like"/>
    <property type="match status" value="1"/>
</dbReference>
<evidence type="ECO:0000256" key="7">
    <source>
        <dbReference type="SAM" id="Phobius"/>
    </source>
</evidence>
<dbReference type="PANTHER" id="PTHR43744">
    <property type="entry name" value="ABC TRANSPORTER PERMEASE PROTEIN MG189-RELATED-RELATED"/>
    <property type="match status" value="1"/>
</dbReference>
<dbReference type="KEGG" id="plw:D5F53_15670"/>
<keyword evidence="5 7" id="KW-1133">Transmembrane helix</keyword>
<reference evidence="9 10" key="1">
    <citation type="submission" date="2018-09" db="EMBL/GenBank/DDBJ databases">
        <title>Genome Sequence of Paenibacillus lautus Strain E7593-69, Azo Dye-Degrading Bacteria, Isolated from Commercial Tattoo Inks.</title>
        <authorList>
            <person name="Nho S.W."/>
            <person name="Kim S.-J."/>
            <person name="Kweon O."/>
            <person name="Cerniglia C.E."/>
        </authorList>
    </citation>
    <scope>NUCLEOTIDE SEQUENCE [LARGE SCALE GENOMIC DNA]</scope>
    <source>
        <strain evidence="9 10">E7593-69</strain>
    </source>
</reference>
<feature type="transmembrane region" description="Helical" evidence="7">
    <location>
        <begin position="264"/>
        <end position="281"/>
    </location>
</feature>
<dbReference type="CDD" id="cd06261">
    <property type="entry name" value="TM_PBP2"/>
    <property type="match status" value="1"/>
</dbReference>
<keyword evidence="6 7" id="KW-0472">Membrane</keyword>
<keyword evidence="4 7" id="KW-0812">Transmembrane</keyword>
<evidence type="ECO:0000256" key="3">
    <source>
        <dbReference type="ARBA" id="ARBA00022475"/>
    </source>
</evidence>
<feature type="transmembrane region" description="Helical" evidence="7">
    <location>
        <begin position="187"/>
        <end position="209"/>
    </location>
</feature>
<organism evidence="9 10">
    <name type="scientific">Paenibacillus lautus</name>
    <name type="common">Bacillus lautus</name>
    <dbReference type="NCBI Taxonomy" id="1401"/>
    <lineage>
        <taxon>Bacteria</taxon>
        <taxon>Bacillati</taxon>
        <taxon>Bacillota</taxon>
        <taxon>Bacilli</taxon>
        <taxon>Bacillales</taxon>
        <taxon>Paenibacillaceae</taxon>
        <taxon>Paenibacillus</taxon>
    </lineage>
</organism>
<name>A0A385TPL2_PAELA</name>
<keyword evidence="3" id="KW-1003">Cell membrane</keyword>
<protein>
    <submittedName>
        <fullName evidence="9">Carbohydrate ABC transporter permease</fullName>
    </submittedName>
</protein>
<dbReference type="SUPFAM" id="SSF161098">
    <property type="entry name" value="MetI-like"/>
    <property type="match status" value="1"/>
</dbReference>
<dbReference type="InterPro" id="IPR000515">
    <property type="entry name" value="MetI-like"/>
</dbReference>
<dbReference type="GO" id="GO:0005886">
    <property type="term" value="C:plasma membrane"/>
    <property type="evidence" value="ECO:0007669"/>
    <property type="project" value="UniProtKB-SubCell"/>
</dbReference>
<dbReference type="InterPro" id="IPR035906">
    <property type="entry name" value="MetI-like_sf"/>
</dbReference>
<feature type="transmembrane region" description="Helical" evidence="7">
    <location>
        <begin position="146"/>
        <end position="166"/>
    </location>
</feature>
<evidence type="ECO:0000256" key="2">
    <source>
        <dbReference type="ARBA" id="ARBA00022448"/>
    </source>
</evidence>
<keyword evidence="2" id="KW-0813">Transport</keyword>
<feature type="transmembrane region" description="Helical" evidence="7">
    <location>
        <begin position="115"/>
        <end position="134"/>
    </location>
</feature>
<dbReference type="EMBL" id="CP032412">
    <property type="protein sequence ID" value="AYB44624.1"/>
    <property type="molecule type" value="Genomic_DNA"/>
</dbReference>
<feature type="transmembrane region" description="Helical" evidence="7">
    <location>
        <begin position="20"/>
        <end position="39"/>
    </location>
</feature>
<evidence type="ECO:0000313" key="10">
    <source>
        <dbReference type="Proteomes" id="UP000266552"/>
    </source>
</evidence>
<evidence type="ECO:0000256" key="1">
    <source>
        <dbReference type="ARBA" id="ARBA00004651"/>
    </source>
</evidence>
<keyword evidence="10" id="KW-1185">Reference proteome</keyword>
<evidence type="ECO:0000256" key="4">
    <source>
        <dbReference type="ARBA" id="ARBA00022692"/>
    </source>
</evidence>